<comment type="caution">
    <text evidence="3">The sequence shown here is derived from an EMBL/GenBank/DDBJ whole genome shotgun (WGS) entry which is preliminary data.</text>
</comment>
<evidence type="ECO:0000256" key="2">
    <source>
        <dbReference type="SAM" id="MobiDB-lite"/>
    </source>
</evidence>
<evidence type="ECO:0008006" key="5">
    <source>
        <dbReference type="Google" id="ProtNLM"/>
    </source>
</evidence>
<feature type="compositionally biased region" description="Basic and acidic residues" evidence="2">
    <location>
        <begin position="75"/>
        <end position="104"/>
    </location>
</feature>
<reference evidence="3 4" key="1">
    <citation type="submission" date="2021-02" db="EMBL/GenBank/DDBJ databases">
        <title>PHA producing bacteria isolated from coastal sediment in Guangdong, Shenzhen.</title>
        <authorList>
            <person name="Zheng W."/>
            <person name="Yu S."/>
            <person name="Huang Y."/>
        </authorList>
    </citation>
    <scope>NUCLEOTIDE SEQUENCE [LARGE SCALE GENOMIC DNA]</scope>
    <source>
        <strain evidence="3 4">TN21-5</strain>
    </source>
</reference>
<evidence type="ECO:0000313" key="3">
    <source>
        <dbReference type="EMBL" id="MBN7769725.1"/>
    </source>
</evidence>
<evidence type="ECO:0000256" key="1">
    <source>
        <dbReference type="SAM" id="Coils"/>
    </source>
</evidence>
<protein>
    <recommendedName>
        <fullName evidence="5">Transposase</fullName>
    </recommendedName>
</protein>
<name>A0ABS3BD12_9GAMM</name>
<keyword evidence="4" id="KW-1185">Reference proteome</keyword>
<dbReference type="RefSeq" id="WP_206557131.1">
    <property type="nucleotide sequence ID" value="NZ_JAFKDB010000008.1"/>
</dbReference>
<organism evidence="3 4">
    <name type="scientific">Marinobacter daepoensis</name>
    <dbReference type="NCBI Taxonomy" id="262077"/>
    <lineage>
        <taxon>Bacteria</taxon>
        <taxon>Pseudomonadati</taxon>
        <taxon>Pseudomonadota</taxon>
        <taxon>Gammaproteobacteria</taxon>
        <taxon>Pseudomonadales</taxon>
        <taxon>Marinobacteraceae</taxon>
        <taxon>Marinobacter</taxon>
    </lineage>
</organism>
<dbReference type="InterPro" id="IPR049841">
    <property type="entry name" value="VPA1267-like"/>
</dbReference>
<evidence type="ECO:0000313" key="4">
    <source>
        <dbReference type="Proteomes" id="UP000664344"/>
    </source>
</evidence>
<dbReference type="EMBL" id="JAFKDB010000008">
    <property type="protein sequence ID" value="MBN7769725.1"/>
    <property type="molecule type" value="Genomic_DNA"/>
</dbReference>
<gene>
    <name evidence="3" type="ORF">JYP53_07415</name>
</gene>
<feature type="coiled-coil region" evidence="1">
    <location>
        <begin position="106"/>
        <end position="133"/>
    </location>
</feature>
<accession>A0ABS3BD12</accession>
<feature type="region of interest" description="Disordered" evidence="2">
    <location>
        <begin position="74"/>
        <end position="104"/>
    </location>
</feature>
<dbReference type="NCBIfam" id="NF040697">
    <property type="entry name" value="VPA1267_fam"/>
    <property type="match status" value="1"/>
</dbReference>
<proteinExistence type="predicted"/>
<keyword evidence="1" id="KW-0175">Coiled coil</keyword>
<dbReference type="Proteomes" id="UP000664344">
    <property type="component" value="Unassembled WGS sequence"/>
</dbReference>
<sequence>MSQKKAAENIDLFEGWIARQTNADFKNLVRRGQLNRQEVANAVGFAKSVLRQNPAVKARLAQLEDDLRPIGILPEKTEQRVQQEKENKPKKYDGEASRRSYDKRRLQELEAKNLELRAKLKRYEELSEVLTEMGIEF</sequence>